<evidence type="ECO:0000313" key="3">
    <source>
        <dbReference type="EMBL" id="CAB4141507.1"/>
    </source>
</evidence>
<dbReference type="InterPro" id="IPR003593">
    <property type="entry name" value="AAA+_ATPase"/>
</dbReference>
<sequence length="673" mass="73088">MADLSNVLGGPWSPPPEKRIAPPEEQLRDAMLASGLEPPDELLLDGKIHRFKSGTKGSGSHGGDKPGWYLIFGDGVPAGRFGCWRAGVEVTWRAEVGRKLTATEEMAHARRMAEAKTLRDAELERKHEVAAATVETIWTSAQTASPEHPYLARKGIGVHGARVTGDGRLVVPLYGQNGALASLQYIAHDGGKLYHPGGEAGGKFWMVGTMDEPGVLYVAEGFATAATIHETTGRPCVASYSASSLVPVTGIMREMYGATQDIVIVADHDKHGVGQKYAEQASAKYGVRVVVPPIEGMDANDYAQAGHDLASLLTPAKTDWLIAADDFSAQPSPISWLVKRWLQSQALIMVHGPSGGGKTFVVLDWCLRIASQTPEWAGHKVKAGNVVYLAGEGHHGLRGRVAAWKHQHQAGHLAMWLSKDGCDLNTPTGYLKVVEHLRSLPEKPSVIVVDTLHRFLDGDENSSKDTKTMLDACNSLMQEFNCSVILVHHTGVAEEAQHRARGSSAWRGALDIEISIVPGKDSQPMQIVQRKSKDAELAQTVYVELQQVTIPGWYDEDNQPVTSAVIVQAQAPTVVKKDGKIESHRKTFENAWWSSGADERNGLPYLSRSAMVDYLVQKMDVSEASAKVYIKPSANGKPIADLLVAEIIEAFEHGWTVIDDAQASAMLIRKSER</sequence>
<evidence type="ECO:0000259" key="2">
    <source>
        <dbReference type="SMART" id="SM00382"/>
    </source>
</evidence>
<accession>A0A6J5M7F5</accession>
<dbReference type="Pfam" id="PF13481">
    <property type="entry name" value="AAA_25"/>
    <property type="match status" value="1"/>
</dbReference>
<organism evidence="3">
    <name type="scientific">uncultured Caudovirales phage</name>
    <dbReference type="NCBI Taxonomy" id="2100421"/>
    <lineage>
        <taxon>Viruses</taxon>
        <taxon>Duplodnaviria</taxon>
        <taxon>Heunggongvirae</taxon>
        <taxon>Uroviricota</taxon>
        <taxon>Caudoviricetes</taxon>
        <taxon>Peduoviridae</taxon>
        <taxon>Maltschvirus</taxon>
        <taxon>Maltschvirus maltsch</taxon>
    </lineage>
</organism>
<reference evidence="3" key="1">
    <citation type="submission" date="2020-04" db="EMBL/GenBank/DDBJ databases">
        <authorList>
            <person name="Chiriac C."/>
            <person name="Salcher M."/>
            <person name="Ghai R."/>
            <person name="Kavagutti S V."/>
        </authorList>
    </citation>
    <scope>NUCLEOTIDE SEQUENCE</scope>
</reference>
<feature type="domain" description="AAA+ ATPase" evidence="2">
    <location>
        <begin position="344"/>
        <end position="510"/>
    </location>
</feature>
<dbReference type="Gene3D" id="3.40.50.300">
    <property type="entry name" value="P-loop containing nucleotide triphosphate hydrolases"/>
    <property type="match status" value="1"/>
</dbReference>
<evidence type="ECO:0000256" key="1">
    <source>
        <dbReference type="SAM" id="MobiDB-lite"/>
    </source>
</evidence>
<dbReference type="EMBL" id="LR796392">
    <property type="protein sequence ID" value="CAB4141507.1"/>
    <property type="molecule type" value="Genomic_DNA"/>
</dbReference>
<dbReference type="SMART" id="SM00382">
    <property type="entry name" value="AAA"/>
    <property type="match status" value="1"/>
</dbReference>
<dbReference type="SUPFAM" id="SSF52540">
    <property type="entry name" value="P-loop containing nucleoside triphosphate hydrolases"/>
    <property type="match status" value="1"/>
</dbReference>
<dbReference type="InterPro" id="IPR034154">
    <property type="entry name" value="TOPRIM_DnaG/twinkle"/>
</dbReference>
<protein>
    <submittedName>
        <fullName evidence="3">Archaeal primase DnaG/twinkle, TOPRIM domain</fullName>
    </submittedName>
</protein>
<dbReference type="Pfam" id="PF13362">
    <property type="entry name" value="Toprim_3"/>
    <property type="match status" value="1"/>
</dbReference>
<feature type="region of interest" description="Disordered" evidence="1">
    <location>
        <begin position="1"/>
        <end position="23"/>
    </location>
</feature>
<dbReference type="InterPro" id="IPR006171">
    <property type="entry name" value="TOPRIM_dom"/>
</dbReference>
<name>A0A6J5M7F5_9CAUD</name>
<gene>
    <name evidence="3" type="ORF">UFOVP416_9</name>
</gene>
<dbReference type="CDD" id="cd01029">
    <property type="entry name" value="TOPRIM_primases"/>
    <property type="match status" value="1"/>
</dbReference>
<dbReference type="InterPro" id="IPR027417">
    <property type="entry name" value="P-loop_NTPase"/>
</dbReference>
<proteinExistence type="predicted"/>